<dbReference type="NCBIfam" id="TIGR03082">
    <property type="entry name" value="Gneg_AbrB_dup"/>
    <property type="match status" value="2"/>
</dbReference>
<keyword evidence="1" id="KW-1133">Transmembrane helix</keyword>
<proteinExistence type="predicted"/>
<keyword evidence="1" id="KW-0812">Transmembrane</keyword>
<feature type="transmembrane region" description="Helical" evidence="1">
    <location>
        <begin position="259"/>
        <end position="285"/>
    </location>
</feature>
<sequence length="348" mass="35136">MRTVVSIVVLGALTAVVALALDLVGLSSATLFAALLVGLAAALVRPRTSGVLPRGTFVSAQAVLGVTLGAYLDPDALEAVGGAWLPVALVSAGTLVVSMAVGLVLERRTELDRPTAQLGMIAGGASGIVGMADEIGGDDRLVAFMQYLRVLVTVLLTPLLAAAWGGGGAGGGGPSEALLATPADWLLAAAIAPTAALAARRIGVPAGTLMGPMVVAGALTLAGVEFVVPPVVRELAFALIGLQVGLRFTTDTVRQMGRLLVPVLVGILALLVACFGLAVVLHLLTDVTLRDAYLATTPGGIYAVLAVAFASNGNITFIVAVQSLRVIVSVVLAPLAVRRLAKVGRRQA</sequence>
<evidence type="ECO:0000313" key="3">
    <source>
        <dbReference type="Proteomes" id="UP000278962"/>
    </source>
</evidence>
<keyword evidence="3" id="KW-1185">Reference proteome</keyword>
<comment type="caution">
    <text evidence="2">The sequence shown here is derived from an EMBL/GenBank/DDBJ whole genome shotgun (WGS) entry which is preliminary data.</text>
</comment>
<name>A0A660LAB9_9ACTN</name>
<dbReference type="RefSeq" id="WP_170178954.1">
    <property type="nucleotide sequence ID" value="NZ_RBIL01000001.1"/>
</dbReference>
<dbReference type="PANTHER" id="PTHR38457:SF1">
    <property type="entry name" value="REGULATOR ABRB-RELATED"/>
    <property type="match status" value="1"/>
</dbReference>
<reference evidence="2 3" key="1">
    <citation type="submission" date="2018-10" db="EMBL/GenBank/DDBJ databases">
        <title>Genomic Encyclopedia of Archaeal and Bacterial Type Strains, Phase II (KMG-II): from individual species to whole genera.</title>
        <authorList>
            <person name="Goeker M."/>
        </authorList>
    </citation>
    <scope>NUCLEOTIDE SEQUENCE [LARGE SCALE GENOMIC DNA]</scope>
    <source>
        <strain evidence="2 3">DSM 14954</strain>
    </source>
</reference>
<dbReference type="InterPro" id="IPR017516">
    <property type="entry name" value="AbrB_dup"/>
</dbReference>
<protein>
    <recommendedName>
        <fullName evidence="4">AbrB family transcriptional regulator</fullName>
    </recommendedName>
</protein>
<evidence type="ECO:0000256" key="1">
    <source>
        <dbReference type="SAM" id="Phobius"/>
    </source>
</evidence>
<feature type="transmembrane region" description="Helical" evidence="1">
    <location>
        <begin position="147"/>
        <end position="165"/>
    </location>
</feature>
<feature type="transmembrane region" description="Helical" evidence="1">
    <location>
        <begin position="177"/>
        <end position="197"/>
    </location>
</feature>
<organism evidence="2 3">
    <name type="scientific">Solirubrobacter pauli</name>
    <dbReference type="NCBI Taxonomy" id="166793"/>
    <lineage>
        <taxon>Bacteria</taxon>
        <taxon>Bacillati</taxon>
        <taxon>Actinomycetota</taxon>
        <taxon>Thermoleophilia</taxon>
        <taxon>Solirubrobacterales</taxon>
        <taxon>Solirubrobacteraceae</taxon>
        <taxon>Solirubrobacter</taxon>
    </lineage>
</organism>
<keyword evidence="1" id="KW-0472">Membrane</keyword>
<dbReference type="PIRSF" id="PIRSF038991">
    <property type="entry name" value="Protein_AbrB"/>
    <property type="match status" value="1"/>
</dbReference>
<dbReference type="EMBL" id="RBIL01000001">
    <property type="protein sequence ID" value="RKQ91938.1"/>
    <property type="molecule type" value="Genomic_DNA"/>
</dbReference>
<gene>
    <name evidence="2" type="ORF">C8N24_1776</name>
</gene>
<evidence type="ECO:0008006" key="4">
    <source>
        <dbReference type="Google" id="ProtNLM"/>
    </source>
</evidence>
<feature type="transmembrane region" description="Helical" evidence="1">
    <location>
        <begin position="209"/>
        <end position="228"/>
    </location>
</feature>
<dbReference type="AlphaFoldDB" id="A0A660LAB9"/>
<dbReference type="GO" id="GO:0010468">
    <property type="term" value="P:regulation of gene expression"/>
    <property type="evidence" value="ECO:0007669"/>
    <property type="project" value="InterPro"/>
</dbReference>
<feature type="transmembrane region" description="Helical" evidence="1">
    <location>
        <begin position="84"/>
        <end position="105"/>
    </location>
</feature>
<dbReference type="InterPro" id="IPR007820">
    <property type="entry name" value="AbrB_fam"/>
</dbReference>
<feature type="transmembrane region" description="Helical" evidence="1">
    <location>
        <begin position="292"/>
        <end position="311"/>
    </location>
</feature>
<dbReference type="PANTHER" id="PTHR38457">
    <property type="entry name" value="REGULATOR ABRB-RELATED"/>
    <property type="match status" value="1"/>
</dbReference>
<dbReference type="Proteomes" id="UP000278962">
    <property type="component" value="Unassembled WGS sequence"/>
</dbReference>
<feature type="transmembrane region" description="Helical" evidence="1">
    <location>
        <begin position="51"/>
        <end position="72"/>
    </location>
</feature>
<dbReference type="Pfam" id="PF05145">
    <property type="entry name" value="AbrB"/>
    <property type="match status" value="1"/>
</dbReference>
<feature type="transmembrane region" description="Helical" evidence="1">
    <location>
        <begin position="317"/>
        <end position="337"/>
    </location>
</feature>
<accession>A0A660LAB9</accession>
<dbReference type="GO" id="GO:0016020">
    <property type="term" value="C:membrane"/>
    <property type="evidence" value="ECO:0007669"/>
    <property type="project" value="InterPro"/>
</dbReference>
<evidence type="ECO:0000313" key="2">
    <source>
        <dbReference type="EMBL" id="RKQ91938.1"/>
    </source>
</evidence>